<proteinExistence type="inferred from homology"/>
<dbReference type="PANTHER" id="PTHR30329:SF21">
    <property type="entry name" value="LIPOPROTEIN YIAD-RELATED"/>
    <property type="match status" value="1"/>
</dbReference>
<comment type="similarity">
    <text evidence="2">Belongs to the MotB family.</text>
</comment>
<dbReference type="CDD" id="cd07185">
    <property type="entry name" value="OmpA_C-like"/>
    <property type="match status" value="1"/>
</dbReference>
<evidence type="ECO:0000256" key="4">
    <source>
        <dbReference type="ARBA" id="ARBA00022692"/>
    </source>
</evidence>
<dbReference type="SUPFAM" id="SSF103088">
    <property type="entry name" value="OmpA-like"/>
    <property type="match status" value="1"/>
</dbReference>
<comment type="subcellular location">
    <subcellularLocation>
        <location evidence="1">Cell membrane</location>
        <topology evidence="1">Single-pass membrane protein</topology>
    </subcellularLocation>
</comment>
<dbReference type="PROSITE" id="PS51123">
    <property type="entry name" value="OMPA_2"/>
    <property type="match status" value="1"/>
</dbReference>
<evidence type="ECO:0000256" key="8">
    <source>
        <dbReference type="SAM" id="Phobius"/>
    </source>
</evidence>
<dbReference type="InterPro" id="IPR025713">
    <property type="entry name" value="MotB-like_N_dom"/>
</dbReference>
<sequence length="315" mass="34766">MRKRKKAVVKENSERWLITYSDLITLLLIFFVIMYAMSKVDVAKFMTLSESLNAALNPSNQIPLQGLGKTALLAAENPTQGHSQGFSLKAGSKAQMLQLQNVLREDVKFSKLYQELQQFVSKRGLENSLSISNQQRGIQITLKDVVLFATGQDQIRPQAVHILQQLVPFLQTLSNQIQIEGYTDNVPIHTAQFPSNWELSTGRALNVVEDLIQFGINPTRLSAVGYGQYHPVATNLTSVGRQQNRRVNIVILRSTYSLQQGESSFGAGPDALAAIAPSIGVNRHTLLSQNTTPSNPQIPVALQSKSLKNGVPQHP</sequence>
<evidence type="ECO:0000256" key="7">
    <source>
        <dbReference type="PROSITE-ProRule" id="PRU00473"/>
    </source>
</evidence>
<keyword evidence="6 7" id="KW-0472">Membrane</keyword>
<keyword evidence="11" id="KW-1185">Reference proteome</keyword>
<evidence type="ECO:0000256" key="2">
    <source>
        <dbReference type="ARBA" id="ARBA00008914"/>
    </source>
</evidence>
<dbReference type="InterPro" id="IPR006665">
    <property type="entry name" value="OmpA-like"/>
</dbReference>
<dbReference type="PANTHER" id="PTHR30329">
    <property type="entry name" value="STATOR ELEMENT OF FLAGELLAR MOTOR COMPLEX"/>
    <property type="match status" value="1"/>
</dbReference>
<gene>
    <name evidence="10" type="ORF">ATW55_02965</name>
</gene>
<dbReference type="AlphaFoldDB" id="A0A101XQ68"/>
<evidence type="ECO:0000259" key="9">
    <source>
        <dbReference type="PROSITE" id="PS51123"/>
    </source>
</evidence>
<dbReference type="InterPro" id="IPR036737">
    <property type="entry name" value="OmpA-like_sf"/>
</dbReference>
<dbReference type="RefSeq" id="WP_067717230.1">
    <property type="nucleotide sequence ID" value="NZ_LPVJ01000051.1"/>
</dbReference>
<name>A0A101XQ68_9BACL</name>
<keyword evidence="3" id="KW-1003">Cell membrane</keyword>
<dbReference type="InterPro" id="IPR050330">
    <property type="entry name" value="Bact_OuterMem_StrucFunc"/>
</dbReference>
<keyword evidence="5 8" id="KW-1133">Transmembrane helix</keyword>
<keyword evidence="4 8" id="KW-0812">Transmembrane</keyword>
<dbReference type="GO" id="GO:0005886">
    <property type="term" value="C:plasma membrane"/>
    <property type="evidence" value="ECO:0007669"/>
    <property type="project" value="UniProtKB-SubCell"/>
</dbReference>
<dbReference type="EMBL" id="LPVJ01000051">
    <property type="protein sequence ID" value="KUO95439.1"/>
    <property type="molecule type" value="Genomic_DNA"/>
</dbReference>
<evidence type="ECO:0000256" key="5">
    <source>
        <dbReference type="ARBA" id="ARBA00022989"/>
    </source>
</evidence>
<dbReference type="Pfam" id="PF13677">
    <property type="entry name" value="MotB_plug"/>
    <property type="match status" value="1"/>
</dbReference>
<protein>
    <recommendedName>
        <fullName evidence="9">OmpA-like domain-containing protein</fullName>
    </recommendedName>
</protein>
<accession>A0A101XQ68</accession>
<evidence type="ECO:0000313" key="10">
    <source>
        <dbReference type="EMBL" id="KUO95439.1"/>
    </source>
</evidence>
<dbReference type="Proteomes" id="UP000053557">
    <property type="component" value="Unassembled WGS sequence"/>
</dbReference>
<dbReference type="Pfam" id="PF00691">
    <property type="entry name" value="OmpA"/>
    <property type="match status" value="1"/>
</dbReference>
<feature type="transmembrane region" description="Helical" evidence="8">
    <location>
        <begin position="20"/>
        <end position="37"/>
    </location>
</feature>
<evidence type="ECO:0000256" key="3">
    <source>
        <dbReference type="ARBA" id="ARBA00022475"/>
    </source>
</evidence>
<reference evidence="10 11" key="1">
    <citation type="submission" date="2015-12" db="EMBL/GenBank/DDBJ databases">
        <title>Draft genome sequence of Acidibacillus ferrooxidans ITV001, isolated from a chalcopyrite acid mine drainage site in Brazil.</title>
        <authorList>
            <person name="Dall'Agnol H."/>
            <person name="Nancucheo I."/>
            <person name="Johnson B."/>
            <person name="Oliveira R."/>
            <person name="Leite L."/>
            <person name="Pylro V."/>
            <person name="Nunes G.L."/>
            <person name="Tzotzos G."/>
            <person name="Fernandes G.R."/>
            <person name="Dutra J."/>
            <person name="Orellana S.C."/>
            <person name="Oliveira G."/>
        </authorList>
    </citation>
    <scope>NUCLEOTIDE SEQUENCE [LARGE SCALE GENOMIC DNA]</scope>
    <source>
        <strain evidence="11">ITV01</strain>
    </source>
</reference>
<dbReference type="Gene3D" id="3.30.1330.60">
    <property type="entry name" value="OmpA-like domain"/>
    <property type="match status" value="1"/>
</dbReference>
<comment type="caution">
    <text evidence="10">The sequence shown here is derived from an EMBL/GenBank/DDBJ whole genome shotgun (WGS) entry which is preliminary data.</text>
</comment>
<organism evidence="10 11">
    <name type="scientific">Ferroacidibacillus organovorans</name>
    <dbReference type="NCBI Taxonomy" id="1765683"/>
    <lineage>
        <taxon>Bacteria</taxon>
        <taxon>Bacillati</taxon>
        <taxon>Bacillota</taxon>
        <taxon>Bacilli</taxon>
        <taxon>Bacillales</taxon>
        <taxon>Alicyclobacillaceae</taxon>
        <taxon>Ferroacidibacillus</taxon>
    </lineage>
</organism>
<evidence type="ECO:0000256" key="1">
    <source>
        <dbReference type="ARBA" id="ARBA00004162"/>
    </source>
</evidence>
<evidence type="ECO:0000313" key="11">
    <source>
        <dbReference type="Proteomes" id="UP000053557"/>
    </source>
</evidence>
<feature type="domain" description="OmpA-like" evidence="9">
    <location>
        <begin position="135"/>
        <end position="255"/>
    </location>
</feature>
<dbReference type="OrthoDB" id="9815217at2"/>
<evidence type="ECO:0000256" key="6">
    <source>
        <dbReference type="ARBA" id="ARBA00023136"/>
    </source>
</evidence>